<dbReference type="Proteomes" id="UP001486565">
    <property type="component" value="Chromosome"/>
</dbReference>
<name>A0ABZ2Y4E8_9FIRM</name>
<feature type="coiled-coil region" evidence="2">
    <location>
        <begin position="96"/>
        <end position="163"/>
    </location>
</feature>
<feature type="domain" description="CusB-like beta-barrel" evidence="5">
    <location>
        <begin position="275"/>
        <end position="349"/>
    </location>
</feature>
<dbReference type="Gene3D" id="2.40.30.170">
    <property type="match status" value="1"/>
</dbReference>
<evidence type="ECO:0000256" key="1">
    <source>
        <dbReference type="ARBA" id="ARBA00009477"/>
    </source>
</evidence>
<dbReference type="PANTHER" id="PTHR30469">
    <property type="entry name" value="MULTIDRUG RESISTANCE PROTEIN MDTA"/>
    <property type="match status" value="1"/>
</dbReference>
<evidence type="ECO:0000313" key="8">
    <source>
        <dbReference type="Proteomes" id="UP001486565"/>
    </source>
</evidence>
<sequence length="426" mass="46404">MKMKRLIPIVLALGMLTVGCGQTNQEAMNEVEEKSTPVKVEQVSKGQISNTFTYGGKINPRQQITVTSKIVGKVKEVNFDIGDVVKAGDVLFTLDEKDIQNTIRSLEAQIKSAEATVNMSKIGLNSAKGSQKEQQKSQLESSLKMAEIQLQDAKKAYEDMKTLYEIGSASKQQLDQMKTAYETASIGYNSAKDAYDLFINSLSKESIERAESQLTQAAATKEGLEVQLANAYESLKDTAVKSPIDGIVSSRTIDPGEMVSGAVAPFTIIQMDTVSVEVNVSEQLINKIEKGQKVTVHVSSAFDKPFEGTIHAISPAADERTFTYPVKIEIPNKEGLLKPGMFAEVEFSADTVKDAVIVPREAVLTEGDVHYVYIVEGDRAKKLAVKLGLDNGKEAEILEGLNEGVQLVIKGQNYLEDGGKVQITEN</sequence>
<dbReference type="Pfam" id="PF25917">
    <property type="entry name" value="BSH_RND"/>
    <property type="match status" value="1"/>
</dbReference>
<evidence type="ECO:0000256" key="2">
    <source>
        <dbReference type="SAM" id="Coils"/>
    </source>
</evidence>
<dbReference type="Pfam" id="PF25989">
    <property type="entry name" value="YknX_C"/>
    <property type="match status" value="1"/>
</dbReference>
<feature type="domain" description="YknX-like C-terminal permuted SH3-like" evidence="6">
    <location>
        <begin position="356"/>
        <end position="422"/>
    </location>
</feature>
<dbReference type="Gene3D" id="1.10.287.470">
    <property type="entry name" value="Helix hairpin bin"/>
    <property type="match status" value="3"/>
</dbReference>
<keyword evidence="2" id="KW-0175">Coiled coil</keyword>
<accession>A0ABZ2Y4E8</accession>
<evidence type="ECO:0000313" key="7">
    <source>
        <dbReference type="EMBL" id="WZL69334.1"/>
    </source>
</evidence>
<dbReference type="Gene3D" id="2.40.50.100">
    <property type="match status" value="2"/>
</dbReference>
<organism evidence="7 8">
    <name type="scientific">Defluviitalea saccharophila</name>
    <dbReference type="NCBI Taxonomy" id="879970"/>
    <lineage>
        <taxon>Bacteria</taxon>
        <taxon>Bacillati</taxon>
        <taxon>Bacillota</taxon>
        <taxon>Clostridia</taxon>
        <taxon>Lachnospirales</taxon>
        <taxon>Defluviitaleaceae</taxon>
        <taxon>Defluviitalea</taxon>
    </lineage>
</organism>
<evidence type="ECO:0000256" key="3">
    <source>
        <dbReference type="SAM" id="SignalP"/>
    </source>
</evidence>
<dbReference type="InterPro" id="IPR006143">
    <property type="entry name" value="RND_pump_MFP"/>
</dbReference>
<feature type="domain" description="Multidrug resistance protein MdtA-like barrel-sandwich hybrid" evidence="4">
    <location>
        <begin position="63"/>
        <end position="268"/>
    </location>
</feature>
<dbReference type="PROSITE" id="PS51257">
    <property type="entry name" value="PROKAR_LIPOPROTEIN"/>
    <property type="match status" value="1"/>
</dbReference>
<proteinExistence type="inferred from homology"/>
<keyword evidence="8" id="KW-1185">Reference proteome</keyword>
<dbReference type="EMBL" id="CP121687">
    <property type="protein sequence ID" value="WZL69334.1"/>
    <property type="molecule type" value="Genomic_DNA"/>
</dbReference>
<dbReference type="Gene3D" id="2.40.420.20">
    <property type="match status" value="1"/>
</dbReference>
<dbReference type="Pfam" id="PF25954">
    <property type="entry name" value="Beta-barrel_RND_2"/>
    <property type="match status" value="1"/>
</dbReference>
<evidence type="ECO:0000259" key="6">
    <source>
        <dbReference type="Pfam" id="PF25989"/>
    </source>
</evidence>
<comment type="similarity">
    <text evidence="1">Belongs to the membrane fusion protein (MFP) (TC 8.A.1) family.</text>
</comment>
<keyword evidence="3" id="KW-0732">Signal</keyword>
<feature type="chain" id="PRO_5046449730" evidence="3">
    <location>
        <begin position="21"/>
        <end position="426"/>
    </location>
</feature>
<dbReference type="NCBIfam" id="TIGR01730">
    <property type="entry name" value="RND_mfp"/>
    <property type="match status" value="1"/>
</dbReference>
<evidence type="ECO:0000259" key="4">
    <source>
        <dbReference type="Pfam" id="PF25917"/>
    </source>
</evidence>
<dbReference type="InterPro" id="IPR058792">
    <property type="entry name" value="Beta-barrel_RND_2"/>
</dbReference>
<dbReference type="InterPro" id="IPR058637">
    <property type="entry name" value="YknX-like_C"/>
</dbReference>
<dbReference type="RefSeq" id="WP_341876331.1">
    <property type="nucleotide sequence ID" value="NZ_CP121687.1"/>
</dbReference>
<gene>
    <name evidence="7" type="ORF">QBE51_11090</name>
</gene>
<reference evidence="7 8" key="1">
    <citation type="submission" date="2023-03" db="EMBL/GenBank/DDBJ databases">
        <title>Novel Species.</title>
        <authorList>
            <person name="Ma S."/>
        </authorList>
    </citation>
    <scope>NUCLEOTIDE SEQUENCE [LARGE SCALE GENOMIC DNA]</scope>
    <source>
        <strain evidence="7 8">LIND6LT2</strain>
    </source>
</reference>
<dbReference type="SUPFAM" id="SSF111369">
    <property type="entry name" value="HlyD-like secretion proteins"/>
    <property type="match status" value="2"/>
</dbReference>
<feature type="signal peptide" evidence="3">
    <location>
        <begin position="1"/>
        <end position="20"/>
    </location>
</feature>
<protein>
    <submittedName>
        <fullName evidence="7">Efflux RND transporter periplasmic adaptor subunit</fullName>
    </submittedName>
</protein>
<dbReference type="InterPro" id="IPR058625">
    <property type="entry name" value="MdtA-like_BSH"/>
</dbReference>
<evidence type="ECO:0000259" key="5">
    <source>
        <dbReference type="Pfam" id="PF25954"/>
    </source>
</evidence>